<comment type="caution">
    <text evidence="1">The sequence shown here is derived from an EMBL/GenBank/DDBJ whole genome shotgun (WGS) entry which is preliminary data.</text>
</comment>
<evidence type="ECO:0000313" key="1">
    <source>
        <dbReference type="EMBL" id="TPR45245.1"/>
    </source>
</evidence>
<evidence type="ECO:0000313" key="2">
    <source>
        <dbReference type="Proteomes" id="UP000784700"/>
    </source>
</evidence>
<dbReference type="EMBL" id="QUBG01000002">
    <property type="protein sequence ID" value="TPR45245.1"/>
    <property type="molecule type" value="Genomic_DNA"/>
</dbReference>
<name>A0A9Q8IMX6_9LACO</name>
<dbReference type="Gene3D" id="3.30.70.100">
    <property type="match status" value="1"/>
</dbReference>
<proteinExistence type="predicted"/>
<dbReference type="GeneID" id="58108220"/>
<organism evidence="1 2">
    <name type="scientific">Apilactobacillus micheneri</name>
    <dbReference type="NCBI Taxonomy" id="1899430"/>
    <lineage>
        <taxon>Bacteria</taxon>
        <taxon>Bacillati</taxon>
        <taxon>Bacillota</taxon>
        <taxon>Bacilli</taxon>
        <taxon>Lactobacillales</taxon>
        <taxon>Lactobacillaceae</taxon>
        <taxon>Apilactobacillus</taxon>
    </lineage>
</organism>
<dbReference type="Proteomes" id="UP000784700">
    <property type="component" value="Unassembled WGS sequence"/>
</dbReference>
<sequence length="151" mass="17724">MTNNIKVTFGSKNILEKISNNHPDRKLSIFKSMNTYGQYQIIDESNKPSIFHNTIKYIIILEKSTNNISNFINYLYFNLDKNNEKIFNSKLKELSNNINLNINSVKLLQEVSGKKQLIIMTEWNNALDFSKWFNKCNIKDLSNMSLSYKKE</sequence>
<dbReference type="AlphaFoldDB" id="A0A9Q8IMX6"/>
<gene>
    <name evidence="1" type="ORF">DY130_03360</name>
</gene>
<evidence type="ECO:0008006" key="3">
    <source>
        <dbReference type="Google" id="ProtNLM"/>
    </source>
</evidence>
<protein>
    <recommendedName>
        <fullName evidence="3">ABM domain-containing protein</fullName>
    </recommendedName>
</protein>
<reference evidence="1" key="1">
    <citation type="submission" date="2018-08" db="EMBL/GenBank/DDBJ databases">
        <title>Comparative genomics of wild bee and flower associated Lactobacillus reveals potential adaptation to the bee host.</title>
        <authorList>
            <person name="Vuong H.Q."/>
            <person name="Mcfrederick Q.S."/>
        </authorList>
    </citation>
    <scope>NUCLEOTIDE SEQUENCE</scope>
    <source>
        <strain evidence="1">HV_63</strain>
    </source>
</reference>
<dbReference type="RefSeq" id="WP_140924213.1">
    <property type="nucleotide sequence ID" value="NZ_QUBF01000002.1"/>
</dbReference>
<accession>A0A9Q8IMX6</accession>